<dbReference type="GO" id="GO:0005737">
    <property type="term" value="C:cytoplasm"/>
    <property type="evidence" value="ECO:0007669"/>
    <property type="project" value="UniProtKB-SubCell"/>
</dbReference>
<reference evidence="13" key="2">
    <citation type="submission" date="2016-10" db="EMBL/GenBank/DDBJ databases">
        <authorList>
            <person name="de Groot N.N."/>
        </authorList>
    </citation>
    <scope>NUCLEOTIDE SEQUENCE [LARGE SCALE GENOMIC DNA]</scope>
    <source>
        <strain evidence="13">DSM 1551</strain>
    </source>
</reference>
<dbReference type="Pfam" id="PF00056">
    <property type="entry name" value="Ldh_1_N"/>
    <property type="match status" value="1"/>
</dbReference>
<dbReference type="Gene3D" id="3.40.50.720">
    <property type="entry name" value="NAD(P)-binding Rossmann-like Domain"/>
    <property type="match status" value="1"/>
</dbReference>
<proteinExistence type="inferred from homology"/>
<dbReference type="SUPFAM" id="SSF56327">
    <property type="entry name" value="LDH C-terminal domain-like"/>
    <property type="match status" value="1"/>
</dbReference>
<feature type="binding site" evidence="7">
    <location>
        <position position="148"/>
    </location>
    <ligand>
        <name>NAD(+)</name>
        <dbReference type="ChEBI" id="CHEBI:57540"/>
    </ligand>
</feature>
<evidence type="ECO:0000313" key="12">
    <source>
        <dbReference type="EMBL" id="GFI40818.1"/>
    </source>
</evidence>
<dbReference type="InterPro" id="IPR036291">
    <property type="entry name" value="NAD(P)-bd_dom_sf"/>
</dbReference>
<dbReference type="PANTHER" id="PTHR43128:SF16">
    <property type="entry name" value="L-LACTATE DEHYDROGENASE"/>
    <property type="match status" value="1"/>
</dbReference>
<dbReference type="InterPro" id="IPR022383">
    <property type="entry name" value="Lactate/malate_DH_C"/>
</dbReference>
<feature type="binding site" evidence="7">
    <location>
        <position position="44"/>
    </location>
    <ligand>
        <name>NAD(+)</name>
        <dbReference type="ChEBI" id="CHEBI:57540"/>
    </ligand>
</feature>
<dbReference type="EMBL" id="FOIN01000026">
    <property type="protein sequence ID" value="SET66457.1"/>
    <property type="molecule type" value="Genomic_DNA"/>
</dbReference>
<feature type="binding site" evidence="7">
    <location>
        <position position="93"/>
    </location>
    <ligand>
        <name>substrate</name>
    </ligand>
</feature>
<feature type="binding site" evidence="7 9">
    <location>
        <position position="39"/>
    </location>
    <ligand>
        <name>NAD(+)</name>
        <dbReference type="ChEBI" id="CHEBI:57540"/>
    </ligand>
</feature>
<evidence type="ECO:0000256" key="5">
    <source>
        <dbReference type="ARBA" id="ARBA00023027"/>
    </source>
</evidence>
<dbReference type="EC" id="1.1.1.27" evidence="3 7"/>
<dbReference type="RefSeq" id="WP_092354951.1">
    <property type="nucleotide sequence ID" value="NZ_BLMI01000090.1"/>
</dbReference>
<keyword evidence="14" id="KW-1185">Reference proteome</keyword>
<feature type="binding site" evidence="7">
    <location>
        <position position="87"/>
    </location>
    <ligand>
        <name>substrate</name>
    </ligand>
</feature>
<organism evidence="13 14">
    <name type="scientific">Thomasclavelia cocleata</name>
    <dbReference type="NCBI Taxonomy" id="69824"/>
    <lineage>
        <taxon>Bacteria</taxon>
        <taxon>Bacillati</taxon>
        <taxon>Bacillota</taxon>
        <taxon>Erysipelotrichia</taxon>
        <taxon>Erysipelotrichales</taxon>
        <taxon>Coprobacillaceae</taxon>
        <taxon>Thomasclavelia</taxon>
    </lineage>
</organism>
<evidence type="ECO:0000313" key="14">
    <source>
        <dbReference type="Proteomes" id="UP000198558"/>
    </source>
</evidence>
<evidence type="ECO:0000259" key="11">
    <source>
        <dbReference type="Pfam" id="PF02866"/>
    </source>
</evidence>
<dbReference type="AlphaFoldDB" id="A0A1I0G962"/>
<dbReference type="NCBIfam" id="TIGR01771">
    <property type="entry name" value="L-LDH-NAD"/>
    <property type="match status" value="1"/>
</dbReference>
<comment type="catalytic activity">
    <reaction evidence="6 7">
        <text>(S)-lactate + NAD(+) = pyruvate + NADH + H(+)</text>
        <dbReference type="Rhea" id="RHEA:23444"/>
        <dbReference type="ChEBI" id="CHEBI:15361"/>
        <dbReference type="ChEBI" id="CHEBI:15378"/>
        <dbReference type="ChEBI" id="CHEBI:16651"/>
        <dbReference type="ChEBI" id="CHEBI:57540"/>
        <dbReference type="ChEBI" id="CHEBI:57945"/>
        <dbReference type="EC" id="1.1.1.27"/>
    </reaction>
</comment>
<dbReference type="Gene3D" id="3.90.110.10">
    <property type="entry name" value="Lactate dehydrogenase/glycoside hydrolase, family 4, C-terminal"/>
    <property type="match status" value="1"/>
</dbReference>
<evidence type="ECO:0000256" key="1">
    <source>
        <dbReference type="ARBA" id="ARBA00004843"/>
    </source>
</evidence>
<keyword evidence="4 7" id="KW-0560">Oxidoreductase</keyword>
<feature type="binding site" evidence="9">
    <location>
        <begin position="14"/>
        <end position="19"/>
    </location>
    <ligand>
        <name>NAD(+)</name>
        <dbReference type="ChEBI" id="CHEBI:57540"/>
    </ligand>
</feature>
<feature type="binding site" evidence="7">
    <location>
        <position position="70"/>
    </location>
    <ligand>
        <name>NAD(+)</name>
        <dbReference type="ChEBI" id="CHEBI:57540"/>
    </ligand>
</feature>
<feature type="binding site" evidence="7">
    <location>
        <position position="158"/>
    </location>
    <ligand>
        <name>beta-D-fructose 1,6-bisphosphate</name>
        <dbReference type="ChEBI" id="CHEBI:32966"/>
        <note>allosteric activator</note>
    </ligand>
</feature>
<comment type="pathway">
    <text evidence="1 7">Fermentation; pyruvate fermentation to lactate; (S)-lactate from pyruvate: step 1/1.</text>
</comment>
<dbReference type="NCBIfam" id="NF000824">
    <property type="entry name" value="PRK00066.1"/>
    <property type="match status" value="1"/>
</dbReference>
<feature type="binding site" evidence="7">
    <location>
        <begin position="123"/>
        <end position="125"/>
    </location>
    <ligand>
        <name>NAD(+)</name>
        <dbReference type="ChEBI" id="CHEBI:57540"/>
    </ligand>
</feature>
<dbReference type="PROSITE" id="PS00064">
    <property type="entry name" value="L_LDH"/>
    <property type="match status" value="1"/>
</dbReference>
<comment type="function">
    <text evidence="7">Catalyzes the conversion of lactate to pyruvate.</text>
</comment>
<dbReference type="HAMAP" id="MF_00488">
    <property type="entry name" value="Lactate_dehydrog"/>
    <property type="match status" value="1"/>
</dbReference>
<dbReference type="Proteomes" id="UP000490821">
    <property type="component" value="Unassembled WGS sequence"/>
</dbReference>
<feature type="binding site" evidence="7">
    <location>
        <begin position="125"/>
        <end position="128"/>
    </location>
    <ligand>
        <name>substrate</name>
    </ligand>
</feature>
<dbReference type="Proteomes" id="UP000198558">
    <property type="component" value="Unassembled WGS sequence"/>
</dbReference>
<feature type="binding site" evidence="7">
    <location>
        <position position="106"/>
    </location>
    <ligand>
        <name>NAD(+)</name>
        <dbReference type="ChEBI" id="CHEBI:57540"/>
    </ligand>
</feature>
<evidence type="ECO:0000256" key="9">
    <source>
        <dbReference type="PIRSR" id="PIRSR000102-3"/>
    </source>
</evidence>
<keyword evidence="7" id="KW-0963">Cytoplasm</keyword>
<keyword evidence="5 7" id="KW-0520">NAD</keyword>
<evidence type="ECO:0000256" key="3">
    <source>
        <dbReference type="ARBA" id="ARBA00012967"/>
    </source>
</evidence>
<keyword evidence="7" id="KW-0597">Phosphoprotein</keyword>
<feature type="binding site" evidence="9">
    <location>
        <position position="100"/>
    </location>
    <ligand>
        <name>NAD(+)</name>
        <dbReference type="ChEBI" id="CHEBI:57540"/>
    </ligand>
</feature>
<feature type="active site" description="Proton acceptor" evidence="7 8">
    <location>
        <position position="180"/>
    </location>
</feature>
<evidence type="ECO:0000256" key="6">
    <source>
        <dbReference type="ARBA" id="ARBA00049258"/>
    </source>
</evidence>
<sequence length="321" mass="35572">MKKEDDLRKVVLIGTGLVGMSMAYSMLNTGGIDELVLVDLDEEKALGEAMDMSHGLPYSKSSLKVKAGNYDECKDADIVVITAGAAQKPGQTRLELVTINAKIMKSITQSIMATGFDGIIIVASNPVDLMSYVVQRVSKLPTNRVIGTGTILDTARLKFLLGEYLNVSSTNIHAYILGEHGDSSFVPWMNAYIGCKSMMEYIVEMNIDMNEMHKIYKEVQQAAYEIIKRKNATYYGIGLSLNRMISAIFGDENAVLTVSAYQQGEFKQEGLYIGVPAIINRHGISKIMPLYLNNVDQRKFDKSCKTLKEIINNELKTIIND</sequence>
<protein>
    <recommendedName>
        <fullName evidence="3 7">L-lactate dehydrogenase</fullName>
        <shortName evidence="7">L-LDH</shortName>
        <ecNumber evidence="3 7">1.1.1.27</ecNumber>
    </recommendedName>
</protein>
<feature type="modified residue" description="Phosphotyrosine" evidence="7">
    <location>
        <position position="224"/>
    </location>
</feature>
<comment type="activity regulation">
    <text evidence="7">Allosterically activated by fructose 1,6-bisphosphate (FBP).</text>
</comment>
<comment type="subcellular location">
    <subcellularLocation>
        <location evidence="7">Cytoplasm</location>
    </subcellularLocation>
</comment>
<dbReference type="CDD" id="cd05291">
    <property type="entry name" value="HicDH_like"/>
    <property type="match status" value="1"/>
</dbReference>
<dbReference type="SUPFAM" id="SSF51735">
    <property type="entry name" value="NAD(P)-binding Rossmann-fold domains"/>
    <property type="match status" value="1"/>
</dbReference>
<evidence type="ECO:0000256" key="4">
    <source>
        <dbReference type="ARBA" id="ARBA00023002"/>
    </source>
</evidence>
<dbReference type="GeneID" id="78288901"/>
<evidence type="ECO:0000259" key="10">
    <source>
        <dbReference type="Pfam" id="PF00056"/>
    </source>
</evidence>
<comment type="similarity">
    <text evidence="2 7">Belongs to the LDH/MDH superfamily. LDH family.</text>
</comment>
<dbReference type="InterPro" id="IPR011304">
    <property type="entry name" value="L-lactate_DH"/>
</dbReference>
<keyword evidence="7" id="KW-0021">Allosteric enzyme</keyword>
<dbReference type="EMBL" id="BLMI01000090">
    <property type="protein sequence ID" value="GFI40818.1"/>
    <property type="molecule type" value="Genomic_DNA"/>
</dbReference>
<gene>
    <name evidence="12" type="primary">ldh1</name>
    <name evidence="7" type="synonym">ldh</name>
    <name evidence="12" type="ORF">IMSAGC017_00855</name>
    <name evidence="13" type="ORF">SAMN04489758_12617</name>
</gene>
<accession>A0A1I0G962</accession>
<feature type="binding site" evidence="7">
    <location>
        <position position="18"/>
    </location>
    <ligand>
        <name>NAD(+)</name>
        <dbReference type="ChEBI" id="CHEBI:57540"/>
    </ligand>
</feature>
<dbReference type="GO" id="GO:0006096">
    <property type="term" value="P:glycolytic process"/>
    <property type="evidence" value="ECO:0007669"/>
    <property type="project" value="UniProtKB-UniRule"/>
</dbReference>
<dbReference type="InterPro" id="IPR001557">
    <property type="entry name" value="L-lactate/malate_DH"/>
</dbReference>
<dbReference type="PIRSF" id="PIRSF000102">
    <property type="entry name" value="Lac_mal_DH"/>
    <property type="match status" value="1"/>
</dbReference>
<evidence type="ECO:0000313" key="13">
    <source>
        <dbReference type="EMBL" id="SET66457.1"/>
    </source>
</evidence>
<evidence type="ECO:0000256" key="2">
    <source>
        <dbReference type="ARBA" id="ARBA00006054"/>
    </source>
</evidence>
<dbReference type="Pfam" id="PF02866">
    <property type="entry name" value="Ldh_1_C"/>
    <property type="match status" value="1"/>
</dbReference>
<dbReference type="GO" id="GO:0006089">
    <property type="term" value="P:lactate metabolic process"/>
    <property type="evidence" value="ECO:0007669"/>
    <property type="project" value="TreeGrafter"/>
</dbReference>
<dbReference type="InterPro" id="IPR001236">
    <property type="entry name" value="Lactate/malate_DH_N"/>
</dbReference>
<reference evidence="12 15" key="3">
    <citation type="journal article" date="2020" name="Microbiome">
        <title>Single-cell genomics of uncultured bacteria reveals dietary fiber responders in the mouse gut microbiota.</title>
        <authorList>
            <person name="Chijiiwa R."/>
            <person name="Hosokawa M."/>
            <person name="Kogawa M."/>
            <person name="Nishikawa Y."/>
            <person name="Ide K."/>
            <person name="Sakanashi C."/>
            <person name="Takahashi K."/>
            <person name="Takeyama H."/>
        </authorList>
    </citation>
    <scope>NUCLEOTIDE SEQUENCE [LARGE SCALE GENOMIC DNA]</scope>
    <source>
        <strain evidence="12">IMSAGC_017</strain>
    </source>
</reference>
<dbReference type="GO" id="GO:0004459">
    <property type="term" value="F:L-lactate dehydrogenase (NAD+) activity"/>
    <property type="evidence" value="ECO:0007669"/>
    <property type="project" value="UniProtKB-UniRule"/>
</dbReference>
<evidence type="ECO:0000256" key="8">
    <source>
        <dbReference type="PIRSR" id="PIRSR000102-1"/>
    </source>
</evidence>
<feature type="binding site" evidence="7">
    <location>
        <begin position="84"/>
        <end position="85"/>
    </location>
    <ligand>
        <name>NAD(+)</name>
        <dbReference type="ChEBI" id="CHEBI:57540"/>
    </ligand>
</feature>
<dbReference type="PRINTS" id="PR00086">
    <property type="entry name" value="LLDHDRGNASE"/>
</dbReference>
<dbReference type="FunFam" id="3.40.50.720:FF:000018">
    <property type="entry name" value="Malate dehydrogenase"/>
    <property type="match status" value="1"/>
</dbReference>
<feature type="domain" description="Lactate/malate dehydrogenase C-terminal" evidence="11">
    <location>
        <begin position="150"/>
        <end position="315"/>
    </location>
</feature>
<evidence type="ECO:0000313" key="15">
    <source>
        <dbReference type="Proteomes" id="UP000490821"/>
    </source>
</evidence>
<evidence type="ECO:0000256" key="7">
    <source>
        <dbReference type="HAMAP-Rule" id="MF_00488"/>
    </source>
</evidence>
<dbReference type="InterPro" id="IPR018177">
    <property type="entry name" value="L-lactate_DH_AS"/>
</dbReference>
<name>A0A1I0G962_9FIRM</name>
<dbReference type="OrthoDB" id="9802969at2"/>
<dbReference type="UniPathway" id="UPA00554">
    <property type="reaction ID" value="UER00611"/>
</dbReference>
<feature type="binding site" evidence="7">
    <location>
        <position position="173"/>
    </location>
    <ligand>
        <name>beta-D-fructose 1,6-bisphosphate</name>
        <dbReference type="ChEBI" id="CHEBI:32966"/>
        <note>allosteric activator</note>
    </ligand>
</feature>
<dbReference type="PANTHER" id="PTHR43128">
    <property type="entry name" value="L-2-HYDROXYCARBOXYLATE DEHYDROGENASE (NAD(P)(+))"/>
    <property type="match status" value="1"/>
</dbReference>
<dbReference type="InterPro" id="IPR015955">
    <property type="entry name" value="Lactate_DH/Glyco_Ohase_4_C"/>
</dbReference>
<feature type="binding site" evidence="7">
    <location>
        <begin position="153"/>
        <end position="156"/>
    </location>
    <ligand>
        <name>substrate</name>
    </ligand>
</feature>
<feature type="binding site" evidence="7">
    <location>
        <position position="233"/>
    </location>
    <ligand>
        <name>substrate</name>
    </ligand>
</feature>
<feature type="domain" description="Lactate/malate dehydrogenase N-terminal" evidence="10">
    <location>
        <begin position="9"/>
        <end position="147"/>
    </location>
</feature>
<comment type="subunit">
    <text evidence="7">Homotetramer.</text>
</comment>
<reference evidence="14" key="1">
    <citation type="submission" date="2016-10" db="EMBL/GenBank/DDBJ databases">
        <authorList>
            <person name="Varghese N."/>
            <person name="Submissions S."/>
        </authorList>
    </citation>
    <scope>NUCLEOTIDE SEQUENCE [LARGE SCALE GENOMIC DNA]</scope>
    <source>
        <strain evidence="14">DSM 1551</strain>
    </source>
</reference>